<evidence type="ECO:0000313" key="3">
    <source>
        <dbReference type="Proteomes" id="UP000236598"/>
    </source>
</evidence>
<reference evidence="1 3" key="1">
    <citation type="submission" date="2018-01" db="EMBL/GenBank/DDBJ databases">
        <title>Draft Genomic Sequencing Of Potential Extraintestinal Pathogenic Escherichia coli B8S18 Isolated From Retail Chicken Skin.</title>
        <authorList>
            <person name="Xu A."/>
            <person name="Tilman S."/>
            <person name="Wisser-Parker K."/>
            <person name="Sheen S."/>
            <person name="Sommers C."/>
        </authorList>
    </citation>
    <scope>NUCLEOTIDE SEQUENCE [LARGE SCALE GENOMIC DNA]</scope>
    <source>
        <strain evidence="1 3">B8S18Com</strain>
    </source>
</reference>
<dbReference type="Proteomes" id="UP000324120">
    <property type="component" value="Unassembled WGS sequence"/>
</dbReference>
<proteinExistence type="predicted"/>
<dbReference type="RefSeq" id="WP_089558880.1">
    <property type="nucleotide sequence ID" value="NZ_BFOY01000148.1"/>
</dbReference>
<accession>A0A271U8M8</accession>
<gene>
    <name evidence="1" type="ORF">C2M16_06245</name>
    <name evidence="2" type="ORF">FKO60_11600</name>
</gene>
<organism evidence="2 4">
    <name type="scientific">Escherichia coli</name>
    <dbReference type="NCBI Taxonomy" id="562"/>
    <lineage>
        <taxon>Bacteria</taxon>
        <taxon>Pseudomonadati</taxon>
        <taxon>Pseudomonadota</taxon>
        <taxon>Gammaproteobacteria</taxon>
        <taxon>Enterobacterales</taxon>
        <taxon>Enterobacteriaceae</taxon>
        <taxon>Escherichia</taxon>
    </lineage>
</organism>
<dbReference type="EMBL" id="PPHQ01000004">
    <property type="protein sequence ID" value="PNY68635.1"/>
    <property type="molecule type" value="Genomic_DNA"/>
</dbReference>
<reference evidence="2 4" key="2">
    <citation type="submission" date="2019-06" db="EMBL/GenBank/DDBJ databases">
        <title>The presence and diversity of blaCTX-M among Escherichia coli from urban wastewater and feedlot cattle, in Alberta, Canada.</title>
        <authorList>
            <person name="Cormier A.C."/>
            <person name="Chalmer G."/>
            <person name="Cook S.R."/>
            <person name="Zaheer R."/>
            <person name="Hannon S.J."/>
            <person name="Booker C.W."/>
            <person name="Read R."/>
            <person name="Gow S.P."/>
            <person name="Mcallister T.A."/>
            <person name="Boerlin P."/>
        </authorList>
    </citation>
    <scope>NUCLEOTIDE SEQUENCE [LARGE SCALE GENOMIC DNA]</scope>
    <source>
        <strain evidence="2 4">347</strain>
    </source>
</reference>
<evidence type="ECO:0000313" key="2">
    <source>
        <dbReference type="EMBL" id="TZE48765.1"/>
    </source>
</evidence>
<sequence length="62" mass="6944">MAKNSSPASRYGIKVVKRDSMSGQFVPVEMKLDGPEGERVIKKSAERIYARHNKVIKALANR</sequence>
<dbReference type="AlphaFoldDB" id="A0A271U8M8"/>
<dbReference type="EMBL" id="VHKY01000006">
    <property type="protein sequence ID" value="TZE48765.1"/>
    <property type="molecule type" value="Genomic_DNA"/>
</dbReference>
<protein>
    <submittedName>
        <fullName evidence="2">Uncharacterized protein</fullName>
    </submittedName>
</protein>
<evidence type="ECO:0000313" key="4">
    <source>
        <dbReference type="Proteomes" id="UP000324120"/>
    </source>
</evidence>
<evidence type="ECO:0000313" key="1">
    <source>
        <dbReference type="EMBL" id="PNY68635.1"/>
    </source>
</evidence>
<dbReference type="Proteomes" id="UP000236598">
    <property type="component" value="Unassembled WGS sequence"/>
</dbReference>
<comment type="caution">
    <text evidence="2">The sequence shown here is derived from an EMBL/GenBank/DDBJ whole genome shotgun (WGS) entry which is preliminary data.</text>
</comment>
<name>A0A271U8M8_ECOLX</name>